<gene>
    <name evidence="2" type="ORF">SAMN04487895_11758</name>
</gene>
<feature type="transmembrane region" description="Helical" evidence="1">
    <location>
        <begin position="45"/>
        <end position="67"/>
    </location>
</feature>
<keyword evidence="1" id="KW-0812">Transmembrane</keyword>
<accession>A0A1H8UDY0</accession>
<proteinExistence type="predicted"/>
<sequence length="216" mass="23496">MKVACTVRNGGKSGLTAAATVEVKASDYLSLLEMKRVWNNRSGNGFPLVVAIVLSILIVSCAAYEYLRLTIIASGVRDAVQSAIIAAATENYSNVYTGLRQSYSGGFARSSNQWREQVSTGRIYPRLSETLGLTQQGSRYVKQAGDQTEYTLSGLTVTILNAPFAPDSPNTIRQFTAQAVIHLEVPLSFGWSHLPPMQADLQVQAVYMPRFSKGNP</sequence>
<name>A0A1H8UDY0_9BACL</name>
<dbReference type="STRING" id="1333845.SAMN04487895_11758"/>
<evidence type="ECO:0000313" key="2">
    <source>
        <dbReference type="EMBL" id="SEP01472.1"/>
    </source>
</evidence>
<dbReference type="AlphaFoldDB" id="A0A1H8UDY0"/>
<protein>
    <recommendedName>
        <fullName evidence="4">Flp pilus-assembly TadE/G-like</fullName>
    </recommendedName>
</protein>
<evidence type="ECO:0000256" key="1">
    <source>
        <dbReference type="SAM" id="Phobius"/>
    </source>
</evidence>
<reference evidence="2 3" key="1">
    <citation type="submission" date="2016-10" db="EMBL/GenBank/DDBJ databases">
        <authorList>
            <person name="de Groot N.N."/>
        </authorList>
    </citation>
    <scope>NUCLEOTIDE SEQUENCE [LARGE SCALE GENOMIC DNA]</scope>
    <source>
        <strain evidence="2 3">CGMCC 1.10238</strain>
    </source>
</reference>
<organism evidence="2 3">
    <name type="scientific">Paenibacillus sophorae</name>
    <dbReference type="NCBI Taxonomy" id="1333845"/>
    <lineage>
        <taxon>Bacteria</taxon>
        <taxon>Bacillati</taxon>
        <taxon>Bacillota</taxon>
        <taxon>Bacilli</taxon>
        <taxon>Bacillales</taxon>
        <taxon>Paenibacillaceae</taxon>
        <taxon>Paenibacillus</taxon>
    </lineage>
</organism>
<evidence type="ECO:0000313" key="3">
    <source>
        <dbReference type="Proteomes" id="UP000198809"/>
    </source>
</evidence>
<dbReference type="Proteomes" id="UP000198809">
    <property type="component" value="Unassembled WGS sequence"/>
</dbReference>
<dbReference type="EMBL" id="FODH01000017">
    <property type="protein sequence ID" value="SEP01472.1"/>
    <property type="molecule type" value="Genomic_DNA"/>
</dbReference>
<evidence type="ECO:0008006" key="4">
    <source>
        <dbReference type="Google" id="ProtNLM"/>
    </source>
</evidence>
<keyword evidence="1" id="KW-1133">Transmembrane helix</keyword>
<keyword evidence="1" id="KW-0472">Membrane</keyword>
<dbReference type="RefSeq" id="WP_246590496.1">
    <property type="nucleotide sequence ID" value="NZ_CP076607.1"/>
</dbReference>